<dbReference type="EMBL" id="CAIJEN010000008">
    <property type="protein sequence ID" value="CAD0089737.1"/>
    <property type="molecule type" value="Genomic_DNA"/>
</dbReference>
<feature type="compositionally biased region" description="Basic and acidic residues" evidence="8">
    <location>
        <begin position="101"/>
        <end position="114"/>
    </location>
</feature>
<evidence type="ECO:0000256" key="1">
    <source>
        <dbReference type="ARBA" id="ARBA00004090"/>
    </source>
</evidence>
<keyword evidence="7" id="KW-0539">Nucleus</keyword>
<name>A0A9N8JQG4_9PEZI</name>
<dbReference type="GO" id="GO:0005730">
    <property type="term" value="C:nucleolus"/>
    <property type="evidence" value="ECO:0007669"/>
    <property type="project" value="UniProtKB-SubCell"/>
</dbReference>
<organism evidence="9 10">
    <name type="scientific">Aureobasidium vineae</name>
    <dbReference type="NCBI Taxonomy" id="2773715"/>
    <lineage>
        <taxon>Eukaryota</taxon>
        <taxon>Fungi</taxon>
        <taxon>Dikarya</taxon>
        <taxon>Ascomycota</taxon>
        <taxon>Pezizomycotina</taxon>
        <taxon>Dothideomycetes</taxon>
        <taxon>Dothideomycetidae</taxon>
        <taxon>Dothideales</taxon>
        <taxon>Saccotheciaceae</taxon>
        <taxon>Aureobasidium</taxon>
    </lineage>
</organism>
<feature type="compositionally biased region" description="Basic and acidic residues" evidence="8">
    <location>
        <begin position="72"/>
        <end position="91"/>
    </location>
</feature>
<evidence type="ECO:0000313" key="9">
    <source>
        <dbReference type="EMBL" id="CAD0089737.1"/>
    </source>
</evidence>
<feature type="region of interest" description="Disordered" evidence="8">
    <location>
        <begin position="69"/>
        <end position="119"/>
    </location>
</feature>
<evidence type="ECO:0000256" key="8">
    <source>
        <dbReference type="SAM" id="MobiDB-lite"/>
    </source>
</evidence>
<keyword evidence="10" id="KW-1185">Reference proteome</keyword>
<evidence type="ECO:0000256" key="3">
    <source>
        <dbReference type="ARBA" id="ARBA00007869"/>
    </source>
</evidence>
<evidence type="ECO:0000256" key="5">
    <source>
        <dbReference type="ARBA" id="ARBA00022552"/>
    </source>
</evidence>
<accession>A0A9N8JQG4</accession>
<protein>
    <submittedName>
        <fullName evidence="9">Uncharacterized protein</fullName>
    </submittedName>
</protein>
<proteinExistence type="inferred from homology"/>
<dbReference type="AlphaFoldDB" id="A0A9N8JQG4"/>
<keyword evidence="6" id="KW-0175">Coiled coil</keyword>
<gene>
    <name evidence="9" type="ORF">AWRI4619_LOCUS5808</name>
</gene>
<comment type="function">
    <text evidence="1">Involved in nucleolar integrity and required for processing of the pre-rRNA for the 60S ribosome subunit.</text>
</comment>
<reference evidence="9" key="1">
    <citation type="submission" date="2020-06" db="EMBL/GenBank/DDBJ databases">
        <authorList>
            <person name="Onetto C."/>
        </authorList>
    </citation>
    <scope>NUCLEOTIDE SEQUENCE</scope>
</reference>
<comment type="subcellular location">
    <subcellularLocation>
        <location evidence="2">Nucleus</location>
        <location evidence="2">Nucleolus</location>
    </subcellularLocation>
</comment>
<feature type="region of interest" description="Disordered" evidence="8">
    <location>
        <begin position="1"/>
        <end position="30"/>
    </location>
</feature>
<dbReference type="Proteomes" id="UP000716446">
    <property type="component" value="Unassembled WGS sequence"/>
</dbReference>
<evidence type="ECO:0000256" key="2">
    <source>
        <dbReference type="ARBA" id="ARBA00004604"/>
    </source>
</evidence>
<keyword evidence="4" id="KW-0690">Ribosome biogenesis</keyword>
<sequence length="175" mass="19859">MTDNLPGKQWHENKKAFRPTAGQTSYAKRQAKDQALAVVKAQEKEMKEEKEAERQVRHCQRTCLEAATNIRTETHHGTQGEARGKGREGALRENGCQDAPEESRQTEAQREEKQASQVVEKLQVEDGEGVKRARHTSIERYPGCIFMAFLAWTGSGRGQQMHLPFYFSRNVPSAF</sequence>
<evidence type="ECO:0000313" key="10">
    <source>
        <dbReference type="Proteomes" id="UP000716446"/>
    </source>
</evidence>
<evidence type="ECO:0000256" key="4">
    <source>
        <dbReference type="ARBA" id="ARBA00022517"/>
    </source>
</evidence>
<dbReference type="Pfam" id="PF03879">
    <property type="entry name" value="Cgr1"/>
    <property type="match status" value="1"/>
</dbReference>
<evidence type="ECO:0000256" key="7">
    <source>
        <dbReference type="ARBA" id="ARBA00023242"/>
    </source>
</evidence>
<comment type="similarity">
    <text evidence="3">Belongs to the CGR1 family.</text>
</comment>
<dbReference type="GO" id="GO:0006364">
    <property type="term" value="P:rRNA processing"/>
    <property type="evidence" value="ECO:0007669"/>
    <property type="project" value="UniProtKB-KW"/>
</dbReference>
<evidence type="ECO:0000256" key="6">
    <source>
        <dbReference type="ARBA" id="ARBA00023054"/>
    </source>
</evidence>
<dbReference type="InterPro" id="IPR005579">
    <property type="entry name" value="Cgr1-like"/>
</dbReference>
<keyword evidence="5" id="KW-0698">rRNA processing</keyword>
<comment type="caution">
    <text evidence="9">The sequence shown here is derived from an EMBL/GenBank/DDBJ whole genome shotgun (WGS) entry which is preliminary data.</text>
</comment>